<feature type="region of interest" description="Disordered" evidence="2">
    <location>
        <begin position="1"/>
        <end position="56"/>
    </location>
</feature>
<dbReference type="InterPro" id="IPR000330">
    <property type="entry name" value="SNF2_N"/>
</dbReference>
<evidence type="ECO:0000313" key="4">
    <source>
        <dbReference type="EMBL" id="CAJ0917654.1"/>
    </source>
</evidence>
<proteinExistence type="predicted"/>
<dbReference type="PROSITE" id="PS51192">
    <property type="entry name" value="HELICASE_ATP_BIND_1"/>
    <property type="match status" value="1"/>
</dbReference>
<organism evidence="4 5">
    <name type="scientific">Ranitomeya imitator</name>
    <name type="common">mimic poison frog</name>
    <dbReference type="NCBI Taxonomy" id="111125"/>
    <lineage>
        <taxon>Eukaryota</taxon>
        <taxon>Metazoa</taxon>
        <taxon>Chordata</taxon>
        <taxon>Craniata</taxon>
        <taxon>Vertebrata</taxon>
        <taxon>Euteleostomi</taxon>
        <taxon>Amphibia</taxon>
        <taxon>Batrachia</taxon>
        <taxon>Anura</taxon>
        <taxon>Neobatrachia</taxon>
        <taxon>Hyloidea</taxon>
        <taxon>Dendrobatidae</taxon>
        <taxon>Dendrobatinae</taxon>
        <taxon>Ranitomeya</taxon>
    </lineage>
</organism>
<dbReference type="EMBL" id="CAUEEQ010000694">
    <property type="protein sequence ID" value="CAJ0917654.1"/>
    <property type="molecule type" value="Genomic_DNA"/>
</dbReference>
<reference evidence="4" key="1">
    <citation type="submission" date="2023-07" db="EMBL/GenBank/DDBJ databases">
        <authorList>
            <person name="Stuckert A."/>
        </authorList>
    </citation>
    <scope>NUCLEOTIDE SEQUENCE</scope>
</reference>
<sequence>RRSLAPSQLQKRERGLEDERQEEAMPKRPRGKGEESRTPQGRTPLQLLSNRPPSLDSRQHEAFIRSILSRPFRVPIPDYKGGNGLRALGIKKAGVRRALHDPDEDGALILYEPAEPERPRPAENGEKAPVHVVVDPVLGKVLRPHQREGVKFLWDCVTGRRIPGSHGCIMADEMGLGKTLQCIALMWTLLRQSPDCKPEIDKAVVVCPSSLVKNWYNEVGKWLQGRIEPLAIDGGSRKEIDQKLGEEMTCTGFMQRQRGPSPILIISYETFRLHADVLHQGSVGLVICDEGHRLKNSENQTYQALSRLRTLRRVLISGTPIQNDLLEYFSLVHFVSAGILGEIVGSALRHGGGSSLIDPTSPFTGTAQEFKKRFEIPILKGRDADASPANREKGEEKLKELIGLVNRSVPPYCIQGEEVIVSSVPSPREDPCIIPIAHTSMSWTGVVWSPLVPSEGDLSRSHFPGLVWTLQLSGAPRTLRSD</sequence>
<gene>
    <name evidence="4" type="ORF">RIMI_LOCUS574607</name>
</gene>
<name>A0ABN9KNU0_9NEOB</name>
<dbReference type="Gene3D" id="3.40.50.10810">
    <property type="entry name" value="Tandem AAA-ATPase domain"/>
    <property type="match status" value="1"/>
</dbReference>
<keyword evidence="1" id="KW-0347">Helicase</keyword>
<dbReference type="InterPro" id="IPR014001">
    <property type="entry name" value="Helicase_ATP-bd"/>
</dbReference>
<dbReference type="Pfam" id="PF00176">
    <property type="entry name" value="SNF2-rel_dom"/>
    <property type="match status" value="1"/>
</dbReference>
<comment type="caution">
    <text evidence="4">The sequence shown here is derived from an EMBL/GenBank/DDBJ whole genome shotgun (WGS) entry which is preliminary data.</text>
</comment>
<feature type="domain" description="Helicase ATP-binding" evidence="3">
    <location>
        <begin position="159"/>
        <end position="338"/>
    </location>
</feature>
<evidence type="ECO:0000256" key="1">
    <source>
        <dbReference type="ARBA" id="ARBA00022806"/>
    </source>
</evidence>
<dbReference type="InterPro" id="IPR050496">
    <property type="entry name" value="SNF2_RAD54_helicase_repair"/>
</dbReference>
<accession>A0ABN9KNU0</accession>
<keyword evidence="1" id="KW-0547">Nucleotide-binding</keyword>
<dbReference type="InterPro" id="IPR027417">
    <property type="entry name" value="P-loop_NTPase"/>
</dbReference>
<evidence type="ECO:0000259" key="3">
    <source>
        <dbReference type="PROSITE" id="PS51192"/>
    </source>
</evidence>
<keyword evidence="5" id="KW-1185">Reference proteome</keyword>
<evidence type="ECO:0000256" key="2">
    <source>
        <dbReference type="SAM" id="MobiDB-lite"/>
    </source>
</evidence>
<dbReference type="PANTHER" id="PTHR45629">
    <property type="entry name" value="SNF2/RAD54 FAMILY MEMBER"/>
    <property type="match status" value="1"/>
</dbReference>
<dbReference type="Proteomes" id="UP001176940">
    <property type="component" value="Unassembled WGS sequence"/>
</dbReference>
<feature type="non-terminal residue" evidence="4">
    <location>
        <position position="1"/>
    </location>
</feature>
<feature type="compositionally biased region" description="Polar residues" evidence="2">
    <location>
        <begin position="38"/>
        <end position="52"/>
    </location>
</feature>
<dbReference type="SMART" id="SM00487">
    <property type="entry name" value="DEXDc"/>
    <property type="match status" value="1"/>
</dbReference>
<evidence type="ECO:0000313" key="5">
    <source>
        <dbReference type="Proteomes" id="UP001176940"/>
    </source>
</evidence>
<protein>
    <recommendedName>
        <fullName evidence="3">Helicase ATP-binding domain-containing protein</fullName>
    </recommendedName>
</protein>
<dbReference type="InterPro" id="IPR038718">
    <property type="entry name" value="SNF2-like_sf"/>
</dbReference>
<keyword evidence="1" id="KW-0378">Hydrolase</keyword>
<dbReference type="SUPFAM" id="SSF52540">
    <property type="entry name" value="P-loop containing nucleoside triphosphate hydrolases"/>
    <property type="match status" value="1"/>
</dbReference>
<dbReference type="PANTHER" id="PTHR45629:SF7">
    <property type="entry name" value="DNA EXCISION REPAIR PROTEIN ERCC-6-RELATED"/>
    <property type="match status" value="1"/>
</dbReference>
<feature type="compositionally biased region" description="Basic and acidic residues" evidence="2">
    <location>
        <begin position="10"/>
        <end position="37"/>
    </location>
</feature>
<keyword evidence="1" id="KW-0067">ATP-binding</keyword>